<evidence type="ECO:0000256" key="5">
    <source>
        <dbReference type="ARBA" id="ARBA00022977"/>
    </source>
</evidence>
<dbReference type="Pfam" id="PF02581">
    <property type="entry name" value="TMP-TENI"/>
    <property type="match status" value="1"/>
</dbReference>
<keyword evidence="14" id="KW-1185">Reference proteome</keyword>
<dbReference type="HAMAP" id="MF_00097">
    <property type="entry name" value="TMP_synthase"/>
    <property type="match status" value="1"/>
</dbReference>
<comment type="catalytic activity">
    <reaction evidence="6 9 10">
        <text>4-methyl-5-(2-phosphooxyethyl)-thiazole + 4-amino-2-methyl-5-(diphosphooxymethyl)pyrimidine + H(+) = thiamine phosphate + diphosphate</text>
        <dbReference type="Rhea" id="RHEA:22328"/>
        <dbReference type="ChEBI" id="CHEBI:15378"/>
        <dbReference type="ChEBI" id="CHEBI:33019"/>
        <dbReference type="ChEBI" id="CHEBI:37575"/>
        <dbReference type="ChEBI" id="CHEBI:57841"/>
        <dbReference type="ChEBI" id="CHEBI:58296"/>
        <dbReference type="EC" id="2.5.1.3"/>
    </reaction>
</comment>
<evidence type="ECO:0000256" key="7">
    <source>
        <dbReference type="ARBA" id="ARBA00047851"/>
    </source>
</evidence>
<feature type="binding site" evidence="9">
    <location>
        <position position="73"/>
    </location>
    <ligand>
        <name>Mg(2+)</name>
        <dbReference type="ChEBI" id="CHEBI:18420"/>
    </ligand>
</feature>
<dbReference type="Gene3D" id="3.20.20.70">
    <property type="entry name" value="Aldolase class I"/>
    <property type="match status" value="1"/>
</dbReference>
<feature type="binding site" evidence="9">
    <location>
        <position position="111"/>
    </location>
    <ligand>
        <name>4-amino-2-methyl-5-(diphosphooxymethyl)pyrimidine</name>
        <dbReference type="ChEBI" id="CHEBI:57841"/>
    </ligand>
</feature>
<evidence type="ECO:0000256" key="11">
    <source>
        <dbReference type="RuleBase" id="RU004253"/>
    </source>
</evidence>
<gene>
    <name evidence="9 13" type="primary">thiE</name>
    <name evidence="13" type="ORF">AB3K24_00975</name>
</gene>
<dbReference type="NCBIfam" id="TIGR00693">
    <property type="entry name" value="thiE"/>
    <property type="match status" value="1"/>
</dbReference>
<dbReference type="InterPro" id="IPR022998">
    <property type="entry name" value="ThiamineP_synth_TenI"/>
</dbReference>
<feature type="binding site" evidence="9">
    <location>
        <begin position="187"/>
        <end position="188"/>
    </location>
    <ligand>
        <name>2-[(2R,5Z)-2-carboxy-4-methylthiazol-5(2H)-ylidene]ethyl phosphate</name>
        <dbReference type="ChEBI" id="CHEBI:62899"/>
    </ligand>
</feature>
<feature type="domain" description="Thiamine phosphate synthase/TenI" evidence="12">
    <location>
        <begin position="10"/>
        <end position="189"/>
    </location>
</feature>
<dbReference type="EC" id="2.5.1.3" evidence="9"/>
<feature type="binding site" evidence="9">
    <location>
        <position position="92"/>
    </location>
    <ligand>
        <name>Mg(2+)</name>
        <dbReference type="ChEBI" id="CHEBI:18420"/>
    </ligand>
</feature>
<comment type="cofactor">
    <cofactor evidence="9">
        <name>Mg(2+)</name>
        <dbReference type="ChEBI" id="CHEBI:18420"/>
    </cofactor>
    <text evidence="9">Binds 1 Mg(2+) ion per subunit.</text>
</comment>
<evidence type="ECO:0000313" key="14">
    <source>
        <dbReference type="Proteomes" id="UP001556617"/>
    </source>
</evidence>
<organism evidence="13 14">
    <name type="scientific">Leuconostoc aquikimchii</name>
    <dbReference type="NCBI Taxonomy" id="3236804"/>
    <lineage>
        <taxon>Bacteria</taxon>
        <taxon>Bacillati</taxon>
        <taxon>Bacillota</taxon>
        <taxon>Bacilli</taxon>
        <taxon>Lactobacillales</taxon>
        <taxon>Lactobacillaceae</taxon>
        <taxon>Leuconostoc</taxon>
    </lineage>
</organism>
<protein>
    <recommendedName>
        <fullName evidence="9">Thiamine-phosphate synthase</fullName>
        <shortName evidence="9">TP synthase</shortName>
        <shortName evidence="9">TPS</shortName>
        <ecNumber evidence="9">2.5.1.3</ecNumber>
    </recommendedName>
    <alternativeName>
        <fullName evidence="9">Thiamine-phosphate pyrophosphorylase</fullName>
        <shortName evidence="9">TMP pyrophosphorylase</shortName>
        <shortName evidence="9">TMP-PPase</shortName>
    </alternativeName>
</protein>
<dbReference type="InterPro" id="IPR036206">
    <property type="entry name" value="ThiamineP_synth_sf"/>
</dbReference>
<dbReference type="SUPFAM" id="SSF51391">
    <property type="entry name" value="Thiamin phosphate synthase"/>
    <property type="match status" value="1"/>
</dbReference>
<dbReference type="PANTHER" id="PTHR20857:SF15">
    <property type="entry name" value="THIAMINE-PHOSPHATE SYNTHASE"/>
    <property type="match status" value="1"/>
</dbReference>
<comment type="pathway">
    <text evidence="1 9 11">Cofactor biosynthesis; thiamine diphosphate biosynthesis; thiamine phosphate from 4-amino-2-methyl-5-diphosphomethylpyrimidine and 4-methyl-5-(2-phosphoethyl)-thiazole: step 1/1.</text>
</comment>
<feature type="binding site" evidence="9">
    <location>
        <position position="140"/>
    </location>
    <ligand>
        <name>4-amino-2-methyl-5-(diphosphooxymethyl)pyrimidine</name>
        <dbReference type="ChEBI" id="CHEBI:57841"/>
    </ligand>
</feature>
<evidence type="ECO:0000256" key="1">
    <source>
        <dbReference type="ARBA" id="ARBA00005165"/>
    </source>
</evidence>
<feature type="binding site" evidence="9">
    <location>
        <begin position="40"/>
        <end position="44"/>
    </location>
    <ligand>
        <name>4-amino-2-methyl-5-(diphosphooxymethyl)pyrimidine</name>
        <dbReference type="ChEBI" id="CHEBI:57841"/>
    </ligand>
</feature>
<dbReference type="PANTHER" id="PTHR20857">
    <property type="entry name" value="THIAMINE-PHOSPHATE PYROPHOSPHORYLASE"/>
    <property type="match status" value="1"/>
</dbReference>
<dbReference type="RefSeq" id="WP_367973336.1">
    <property type="nucleotide sequence ID" value="NZ_JBFPEQ010000001.1"/>
</dbReference>
<evidence type="ECO:0000256" key="10">
    <source>
        <dbReference type="RuleBase" id="RU003826"/>
    </source>
</evidence>
<feature type="binding site" evidence="9">
    <location>
        <position position="167"/>
    </location>
    <ligand>
        <name>2-[(2R,5Z)-2-carboxy-4-methylthiazol-5(2H)-ylidene]ethyl phosphate</name>
        <dbReference type="ChEBI" id="CHEBI:62899"/>
    </ligand>
</feature>
<comment type="caution">
    <text evidence="13">The sequence shown here is derived from an EMBL/GenBank/DDBJ whole genome shotgun (WGS) entry which is preliminary data.</text>
</comment>
<reference evidence="13 14" key="1">
    <citation type="submission" date="2024-07" db="EMBL/GenBank/DDBJ databases">
        <authorList>
            <person name="Yun M."/>
        </authorList>
    </citation>
    <scope>NUCLEOTIDE SEQUENCE [LARGE SCALE GENOMIC DNA]</scope>
    <source>
        <strain evidence="13 14">MS01</strain>
    </source>
</reference>
<name>A0ABV3S0N4_9LACO</name>
<dbReference type="EMBL" id="JBFPER010000001">
    <property type="protein sequence ID" value="MEX0379936.1"/>
    <property type="molecule type" value="Genomic_DNA"/>
</dbReference>
<keyword evidence="2 9" id="KW-0808">Transferase</keyword>
<comment type="catalytic activity">
    <reaction evidence="7 9 10">
        <text>2-(2-carboxy-4-methylthiazol-5-yl)ethyl phosphate + 4-amino-2-methyl-5-(diphosphooxymethyl)pyrimidine + 2 H(+) = thiamine phosphate + CO2 + diphosphate</text>
        <dbReference type="Rhea" id="RHEA:47848"/>
        <dbReference type="ChEBI" id="CHEBI:15378"/>
        <dbReference type="ChEBI" id="CHEBI:16526"/>
        <dbReference type="ChEBI" id="CHEBI:33019"/>
        <dbReference type="ChEBI" id="CHEBI:37575"/>
        <dbReference type="ChEBI" id="CHEBI:57841"/>
        <dbReference type="ChEBI" id="CHEBI:62890"/>
        <dbReference type="EC" id="2.5.1.3"/>
    </reaction>
</comment>
<dbReference type="InterPro" id="IPR034291">
    <property type="entry name" value="TMP_synthase"/>
</dbReference>
<evidence type="ECO:0000256" key="2">
    <source>
        <dbReference type="ARBA" id="ARBA00022679"/>
    </source>
</evidence>
<dbReference type="Proteomes" id="UP001556617">
    <property type="component" value="Unassembled WGS sequence"/>
</dbReference>
<comment type="catalytic activity">
    <reaction evidence="8 9 10">
        <text>2-[(2R,5Z)-2-carboxy-4-methylthiazol-5(2H)-ylidene]ethyl phosphate + 4-amino-2-methyl-5-(diphosphooxymethyl)pyrimidine + 2 H(+) = thiamine phosphate + CO2 + diphosphate</text>
        <dbReference type="Rhea" id="RHEA:47844"/>
        <dbReference type="ChEBI" id="CHEBI:15378"/>
        <dbReference type="ChEBI" id="CHEBI:16526"/>
        <dbReference type="ChEBI" id="CHEBI:33019"/>
        <dbReference type="ChEBI" id="CHEBI:37575"/>
        <dbReference type="ChEBI" id="CHEBI:57841"/>
        <dbReference type="ChEBI" id="CHEBI:62899"/>
        <dbReference type="EC" id="2.5.1.3"/>
    </reaction>
</comment>
<feature type="binding site" evidence="9">
    <location>
        <begin position="137"/>
        <end position="139"/>
    </location>
    <ligand>
        <name>2-[(2R,5Z)-2-carboxy-4-methylthiazol-5(2H)-ylidene]ethyl phosphate</name>
        <dbReference type="ChEBI" id="CHEBI:62899"/>
    </ligand>
</feature>
<dbReference type="CDD" id="cd00564">
    <property type="entry name" value="TMP_TenI"/>
    <property type="match status" value="1"/>
</dbReference>
<evidence type="ECO:0000256" key="3">
    <source>
        <dbReference type="ARBA" id="ARBA00022723"/>
    </source>
</evidence>
<feature type="binding site" evidence="9">
    <location>
        <position position="72"/>
    </location>
    <ligand>
        <name>4-amino-2-methyl-5-(diphosphooxymethyl)pyrimidine</name>
        <dbReference type="ChEBI" id="CHEBI:57841"/>
    </ligand>
</feature>
<dbReference type="GO" id="GO:0004789">
    <property type="term" value="F:thiamine-phosphate diphosphorylase activity"/>
    <property type="evidence" value="ECO:0007669"/>
    <property type="project" value="UniProtKB-EC"/>
</dbReference>
<proteinExistence type="inferred from homology"/>
<sequence>MVNKNIDYSLYLVTNRYDYSDEQFLNVVFEACDSGVTLVQLREKNVTTKRYFDLAVAVKKITDKFNVPLIIDDRVDICLAVNAAGVHIGDNELPIKIVRQLIGKDKILGVSVKDVQHAKAAEAQGADYFGVGAIYPTKTKVITKHTTIATLKDIVDHVDIPVNAIGGIKENNILSLKNTGISGVCMVSELMQAENVRTKVLNCLKSVEQLV</sequence>
<evidence type="ECO:0000256" key="6">
    <source>
        <dbReference type="ARBA" id="ARBA00047334"/>
    </source>
</evidence>
<evidence type="ECO:0000256" key="8">
    <source>
        <dbReference type="ARBA" id="ARBA00047883"/>
    </source>
</evidence>
<comment type="function">
    <text evidence="9">Condenses 4-methyl-5-(beta-hydroxyethyl)thiazole monophosphate (THZ-P) and 2-methyl-4-amino-5-hydroxymethyl pyrimidine pyrophosphate (HMP-PP) to form thiamine monophosphate (TMP).</text>
</comment>
<keyword evidence="5 9" id="KW-0784">Thiamine biosynthesis</keyword>
<evidence type="ECO:0000256" key="4">
    <source>
        <dbReference type="ARBA" id="ARBA00022842"/>
    </source>
</evidence>
<evidence type="ECO:0000313" key="13">
    <source>
        <dbReference type="EMBL" id="MEX0379936.1"/>
    </source>
</evidence>
<comment type="similarity">
    <text evidence="9 10">Belongs to the thiamine-phosphate synthase family.</text>
</comment>
<accession>A0ABV3S0N4</accession>
<keyword evidence="4 9" id="KW-0460">Magnesium</keyword>
<evidence type="ECO:0000256" key="9">
    <source>
        <dbReference type="HAMAP-Rule" id="MF_00097"/>
    </source>
</evidence>
<keyword evidence="3 9" id="KW-0479">Metal-binding</keyword>
<dbReference type="InterPro" id="IPR013785">
    <property type="entry name" value="Aldolase_TIM"/>
</dbReference>
<evidence type="ECO:0000259" key="12">
    <source>
        <dbReference type="Pfam" id="PF02581"/>
    </source>
</evidence>